<dbReference type="InterPro" id="IPR014381">
    <property type="entry name" value="Arch_Rpo5/euc_Rpb5"/>
</dbReference>
<dbReference type="GO" id="GO:0042797">
    <property type="term" value="P:tRNA transcription by RNA polymerase III"/>
    <property type="evidence" value="ECO:0007669"/>
    <property type="project" value="TreeGrafter"/>
</dbReference>
<dbReference type="Pfam" id="PF03871">
    <property type="entry name" value="RNA_pol_Rpb5_N"/>
    <property type="match status" value="1"/>
</dbReference>
<dbReference type="InterPro" id="IPR020608">
    <property type="entry name" value="RNA_pol_subH/Rpb5_CS"/>
</dbReference>
<name>A0A833R752_9POAL</name>
<dbReference type="GO" id="GO:0005736">
    <property type="term" value="C:RNA polymerase I complex"/>
    <property type="evidence" value="ECO:0007669"/>
    <property type="project" value="TreeGrafter"/>
</dbReference>
<dbReference type="PIRSF" id="PIRSF000747">
    <property type="entry name" value="RPB5"/>
    <property type="match status" value="1"/>
</dbReference>
<dbReference type="AlphaFoldDB" id="A0A833R752"/>
<evidence type="ECO:0000313" key="7">
    <source>
        <dbReference type="EMBL" id="KAF3330698.1"/>
    </source>
</evidence>
<dbReference type="SUPFAM" id="SSF55287">
    <property type="entry name" value="RPB5-like RNA polymerase subunit"/>
    <property type="match status" value="1"/>
</dbReference>
<dbReference type="FunFam" id="3.40.1340.10:FF:000001">
    <property type="entry name" value="DNA-directed RNA polymerases I, II, and III subunit RPABC1"/>
    <property type="match status" value="1"/>
</dbReference>
<dbReference type="Gene3D" id="3.90.940.20">
    <property type="entry name" value="RPB5-like RNA polymerase subunit"/>
    <property type="match status" value="1"/>
</dbReference>
<dbReference type="GO" id="GO:0003677">
    <property type="term" value="F:DNA binding"/>
    <property type="evidence" value="ECO:0007669"/>
    <property type="project" value="InterPro"/>
</dbReference>
<dbReference type="FunFam" id="3.90.940.20:FF:000001">
    <property type="entry name" value="DNA-directed RNA polymerases I, II, and III subunit RPABC1"/>
    <property type="match status" value="1"/>
</dbReference>
<dbReference type="OrthoDB" id="248779at2759"/>
<dbReference type="GO" id="GO:0005666">
    <property type="term" value="C:RNA polymerase III complex"/>
    <property type="evidence" value="ECO:0007669"/>
    <property type="project" value="TreeGrafter"/>
</dbReference>
<dbReference type="GO" id="GO:0006366">
    <property type="term" value="P:transcription by RNA polymerase II"/>
    <property type="evidence" value="ECO:0007669"/>
    <property type="project" value="TreeGrafter"/>
</dbReference>
<feature type="domain" description="RNA polymerase subunit H/Rpb5 C-terminal" evidence="5">
    <location>
        <begin position="136"/>
        <end position="208"/>
    </location>
</feature>
<dbReference type="HAMAP" id="MF_00025">
    <property type="entry name" value="RNApol_Rpo5_RPB5"/>
    <property type="match status" value="1"/>
</dbReference>
<dbReference type="GO" id="GO:0006362">
    <property type="term" value="P:transcription elongation by RNA polymerase I"/>
    <property type="evidence" value="ECO:0007669"/>
    <property type="project" value="TreeGrafter"/>
</dbReference>
<evidence type="ECO:0000259" key="5">
    <source>
        <dbReference type="Pfam" id="PF01191"/>
    </source>
</evidence>
<feature type="domain" description="RNA polymerase Rpb5 N-terminal" evidence="6">
    <location>
        <begin position="10"/>
        <end position="93"/>
    </location>
</feature>
<keyword evidence="7" id="KW-0240">DNA-directed RNA polymerase</keyword>
<comment type="subcellular location">
    <subcellularLocation>
        <location evidence="1">Nucleus</location>
    </subcellularLocation>
</comment>
<accession>A0A833R752</accession>
<keyword evidence="3" id="KW-0539">Nucleus</keyword>
<comment type="similarity">
    <text evidence="4">Belongs to the archaeal Rpo5/eukaryotic RPB5 RNA polymerase subunit family.</text>
</comment>
<sequence length="209" mass="24588">MAQMADDVLTGRLYRVRRTVMQMLRDRGYLVLDSEVNMTRYEFVTRFGEPLRREDLTINKSRKGDSSDQQLYVFFPTDEKVGMKHIKKYVELMKHENVSRAILVTQQNLTPFAKSFLLELSSTMHIEVFSEAELLVNIKDHVLVPEHQVLTNEEKKTLLERYTLKDTQLPRIQMTDPVARYYGLKRGMVVKIIRPSETAGRYVTYRYCV</sequence>
<dbReference type="Proteomes" id="UP000623129">
    <property type="component" value="Unassembled WGS sequence"/>
</dbReference>
<dbReference type="GO" id="GO:0003899">
    <property type="term" value="F:DNA-directed RNA polymerase activity"/>
    <property type="evidence" value="ECO:0007669"/>
    <property type="project" value="InterPro"/>
</dbReference>
<organism evidence="7 8">
    <name type="scientific">Carex littledalei</name>
    <dbReference type="NCBI Taxonomy" id="544730"/>
    <lineage>
        <taxon>Eukaryota</taxon>
        <taxon>Viridiplantae</taxon>
        <taxon>Streptophyta</taxon>
        <taxon>Embryophyta</taxon>
        <taxon>Tracheophyta</taxon>
        <taxon>Spermatophyta</taxon>
        <taxon>Magnoliopsida</taxon>
        <taxon>Liliopsida</taxon>
        <taxon>Poales</taxon>
        <taxon>Cyperaceae</taxon>
        <taxon>Cyperoideae</taxon>
        <taxon>Cariceae</taxon>
        <taxon>Carex</taxon>
        <taxon>Carex subgen. Euthyceras</taxon>
    </lineage>
</organism>
<dbReference type="PANTHER" id="PTHR10535:SF16">
    <property type="entry name" value="OS01G0805800 PROTEIN"/>
    <property type="match status" value="1"/>
</dbReference>
<dbReference type="PANTHER" id="PTHR10535">
    <property type="entry name" value="DNA-DIRECTED RNA POLYMERASES I, II, AND III SUBUNIT RPABC1"/>
    <property type="match status" value="1"/>
</dbReference>
<dbReference type="InterPro" id="IPR005571">
    <property type="entry name" value="RNA_pol_Rpb5_N"/>
</dbReference>
<dbReference type="InterPro" id="IPR000783">
    <property type="entry name" value="RNA_pol_subH/Rpb5_C"/>
</dbReference>
<dbReference type="EMBL" id="SWLB01000013">
    <property type="protein sequence ID" value="KAF3330698.1"/>
    <property type="molecule type" value="Genomic_DNA"/>
</dbReference>
<dbReference type="SUPFAM" id="SSF53036">
    <property type="entry name" value="Eukaryotic RPB5 N-terminal domain"/>
    <property type="match status" value="1"/>
</dbReference>
<dbReference type="Gene3D" id="3.40.1340.10">
    <property type="entry name" value="RNA polymerase, Rpb5, N-terminal domain"/>
    <property type="match status" value="1"/>
</dbReference>
<gene>
    <name evidence="7" type="ORF">FCM35_KLT04052</name>
</gene>
<protein>
    <submittedName>
        <fullName evidence="7">DNA-directed RNA polymerases II and IV subunit 5A-like protein</fullName>
    </submittedName>
</protein>
<dbReference type="InterPro" id="IPR036710">
    <property type="entry name" value="RNA_pol_Rpb5_N_sf"/>
</dbReference>
<evidence type="ECO:0000256" key="2">
    <source>
        <dbReference type="ARBA" id="ARBA00023163"/>
    </source>
</evidence>
<reference evidence="7" key="1">
    <citation type="submission" date="2020-01" db="EMBL/GenBank/DDBJ databases">
        <title>Genome sequence of Kobresia littledalei, the first chromosome-level genome in the family Cyperaceae.</title>
        <authorList>
            <person name="Qu G."/>
        </authorList>
    </citation>
    <scope>NUCLEOTIDE SEQUENCE</scope>
    <source>
        <strain evidence="7">C.B.Clarke</strain>
        <tissue evidence="7">Leaf</tissue>
    </source>
</reference>
<comment type="caution">
    <text evidence="7">The sequence shown here is derived from an EMBL/GenBank/DDBJ whole genome shotgun (WGS) entry which is preliminary data.</text>
</comment>
<dbReference type="InterPro" id="IPR035913">
    <property type="entry name" value="RPB5-like_sf"/>
</dbReference>
<dbReference type="NCBIfam" id="NF007129">
    <property type="entry name" value="PRK09570.1"/>
    <property type="match status" value="1"/>
</dbReference>
<evidence type="ECO:0000256" key="3">
    <source>
        <dbReference type="ARBA" id="ARBA00023242"/>
    </source>
</evidence>
<evidence type="ECO:0000313" key="8">
    <source>
        <dbReference type="Proteomes" id="UP000623129"/>
    </source>
</evidence>
<dbReference type="Pfam" id="PF01191">
    <property type="entry name" value="RNA_pol_Rpb5_C"/>
    <property type="match status" value="1"/>
</dbReference>
<evidence type="ECO:0000256" key="4">
    <source>
        <dbReference type="ARBA" id="ARBA00025765"/>
    </source>
</evidence>
<dbReference type="PROSITE" id="PS01110">
    <property type="entry name" value="RNA_POL_H_23KD"/>
    <property type="match status" value="1"/>
</dbReference>
<evidence type="ECO:0000256" key="1">
    <source>
        <dbReference type="ARBA" id="ARBA00004123"/>
    </source>
</evidence>
<evidence type="ECO:0000259" key="6">
    <source>
        <dbReference type="Pfam" id="PF03871"/>
    </source>
</evidence>
<keyword evidence="2" id="KW-0804">Transcription</keyword>
<proteinExistence type="inferred from homology"/>
<keyword evidence="8" id="KW-1185">Reference proteome</keyword>
<dbReference type="GO" id="GO:0005665">
    <property type="term" value="C:RNA polymerase II, core complex"/>
    <property type="evidence" value="ECO:0007669"/>
    <property type="project" value="TreeGrafter"/>
</dbReference>